<keyword evidence="2" id="KW-0812">Transmembrane</keyword>
<dbReference type="InterPro" id="IPR022204">
    <property type="entry name" value="PpdC-like_C"/>
</dbReference>
<dbReference type="Proteomes" id="UP000183569">
    <property type="component" value="Unassembled WGS sequence"/>
</dbReference>
<dbReference type="RefSeq" id="WP_017457691.1">
    <property type="nucleotide sequence ID" value="NZ_FMUI01000004.1"/>
</dbReference>
<proteinExistence type="predicted"/>
<evidence type="ECO:0000313" key="4">
    <source>
        <dbReference type="EMBL" id="SCX47681.1"/>
    </source>
</evidence>
<feature type="domain" description="Prepilin peptidase dependent protein C-like C-terminal" evidence="3">
    <location>
        <begin position="33"/>
        <end position="104"/>
    </location>
</feature>
<gene>
    <name evidence="4" type="ORF">SAMN02927897_01872</name>
</gene>
<evidence type="ECO:0000256" key="2">
    <source>
        <dbReference type="SAM" id="Phobius"/>
    </source>
</evidence>
<dbReference type="AlphaFoldDB" id="A0A1G4Y2B2"/>
<feature type="transmembrane region" description="Helical" evidence="2">
    <location>
        <begin position="12"/>
        <end position="33"/>
    </location>
</feature>
<dbReference type="EMBL" id="FMUI01000004">
    <property type="protein sequence ID" value="SCX47681.1"/>
    <property type="molecule type" value="Genomic_DNA"/>
</dbReference>
<reference evidence="4 5" key="1">
    <citation type="submission" date="2016-10" db="EMBL/GenBank/DDBJ databases">
        <authorList>
            <person name="Varghese N."/>
            <person name="Submissions S."/>
        </authorList>
    </citation>
    <scope>NUCLEOTIDE SEQUENCE [LARGE SCALE GENOMIC DNA]</scope>
    <source>
        <strain evidence="4 5">CGMCC 1.12102</strain>
    </source>
</reference>
<evidence type="ECO:0000313" key="5">
    <source>
        <dbReference type="Proteomes" id="UP000183569"/>
    </source>
</evidence>
<accession>A0A1G4Y2B2</accession>
<keyword evidence="2" id="KW-1133">Transmembrane helix</keyword>
<dbReference type="GO" id="GO:0016020">
    <property type="term" value="C:membrane"/>
    <property type="evidence" value="ECO:0007669"/>
    <property type="project" value="UniProtKB-SubCell"/>
</dbReference>
<keyword evidence="2" id="KW-0472">Membrane</keyword>
<name>A0A1G4Y2B2_9ENTR</name>
<dbReference type="NCBIfam" id="NF007660">
    <property type="entry name" value="PRK10332.1"/>
    <property type="match status" value="1"/>
</dbReference>
<organism evidence="4 5">
    <name type="scientific">Kosakonia sacchari</name>
    <dbReference type="NCBI Taxonomy" id="1158459"/>
    <lineage>
        <taxon>Bacteria</taxon>
        <taxon>Pseudomonadati</taxon>
        <taxon>Pseudomonadota</taxon>
        <taxon>Gammaproteobacteria</taxon>
        <taxon>Enterobacterales</taxon>
        <taxon>Enterobacteriaceae</taxon>
        <taxon>Kosakonia</taxon>
    </lineage>
</organism>
<evidence type="ECO:0000259" key="3">
    <source>
        <dbReference type="Pfam" id="PF12528"/>
    </source>
</evidence>
<comment type="caution">
    <text evidence="4">The sequence shown here is derived from an EMBL/GenBank/DDBJ whole genome shotgun (WGS) entry which is preliminary data.</text>
</comment>
<protein>
    <submittedName>
        <fullName evidence="4">Prepilin peptidase dependent protein C</fullName>
    </submittedName>
</protein>
<dbReference type="Pfam" id="PF07963">
    <property type="entry name" value="N_methyl"/>
    <property type="match status" value="1"/>
</dbReference>
<dbReference type="GeneID" id="23845744"/>
<dbReference type="InterPro" id="IPR012902">
    <property type="entry name" value="N_methyl_site"/>
</dbReference>
<sequence length="107" mass="11769">MPVAVNKQRGFSLTEVLLAMLLMVMVVTALGGYHRALVSGFVSTSQWRQLWRYAWEQAQPEVSSLPPGWQIQRGQTTTGGCVSINVTVSSPAGRQGQMTRLFCPNSQ</sequence>
<comment type="subcellular location">
    <subcellularLocation>
        <location evidence="1">Membrane</location>
        <topology evidence="1">Single-pass membrane protein</topology>
    </subcellularLocation>
</comment>
<evidence type="ECO:0000256" key="1">
    <source>
        <dbReference type="ARBA" id="ARBA00004167"/>
    </source>
</evidence>
<dbReference type="NCBIfam" id="TIGR02532">
    <property type="entry name" value="IV_pilin_GFxxxE"/>
    <property type="match status" value="1"/>
</dbReference>
<dbReference type="Pfam" id="PF12528">
    <property type="entry name" value="T2SSppdC"/>
    <property type="match status" value="1"/>
</dbReference>